<dbReference type="CDD" id="cd04301">
    <property type="entry name" value="NAT_SF"/>
    <property type="match status" value="1"/>
</dbReference>
<comment type="caution">
    <text evidence="2">The sequence shown here is derived from an EMBL/GenBank/DDBJ whole genome shotgun (WGS) entry which is preliminary data.</text>
</comment>
<reference evidence="2 3" key="1">
    <citation type="submission" date="2019-12" db="EMBL/GenBank/DDBJ databases">
        <title>Whole-genome analyses of novel actinobacteria.</title>
        <authorList>
            <person name="Sahin N."/>
            <person name="Saygin H."/>
        </authorList>
    </citation>
    <scope>NUCLEOTIDE SEQUENCE [LARGE SCALE GENOMIC DNA]</scope>
    <source>
        <strain evidence="2 3">KC615</strain>
    </source>
</reference>
<dbReference type="Pfam" id="PF00583">
    <property type="entry name" value="Acetyltransf_1"/>
    <property type="match status" value="1"/>
</dbReference>
<evidence type="ECO:0000313" key="2">
    <source>
        <dbReference type="EMBL" id="MXQ53447.1"/>
    </source>
</evidence>
<name>A0A6I4VPB8_9BACL</name>
<dbReference type="EMBL" id="WUUL01000004">
    <property type="protein sequence ID" value="MXQ53447.1"/>
    <property type="molecule type" value="Genomic_DNA"/>
</dbReference>
<dbReference type="InterPro" id="IPR000182">
    <property type="entry name" value="GNAT_dom"/>
</dbReference>
<proteinExistence type="predicted"/>
<keyword evidence="3" id="KW-1185">Reference proteome</keyword>
<dbReference type="SUPFAM" id="SSF55729">
    <property type="entry name" value="Acyl-CoA N-acyltransferases (Nat)"/>
    <property type="match status" value="1"/>
</dbReference>
<feature type="domain" description="N-acetyltransferase" evidence="1">
    <location>
        <begin position="1"/>
        <end position="144"/>
    </location>
</feature>
<accession>A0A6I4VPB8</accession>
<evidence type="ECO:0000313" key="3">
    <source>
        <dbReference type="Proteomes" id="UP000430692"/>
    </source>
</evidence>
<keyword evidence="2" id="KW-0808">Transferase</keyword>
<dbReference type="Proteomes" id="UP000430692">
    <property type="component" value="Unassembled WGS sequence"/>
</dbReference>
<dbReference type="PROSITE" id="PS51186">
    <property type="entry name" value="GNAT"/>
    <property type="match status" value="1"/>
</dbReference>
<dbReference type="Gene3D" id="3.40.630.30">
    <property type="match status" value="1"/>
</dbReference>
<dbReference type="InterPro" id="IPR016181">
    <property type="entry name" value="Acyl_CoA_acyltransferase"/>
</dbReference>
<dbReference type="InterPro" id="IPR039143">
    <property type="entry name" value="GNPNAT1-like"/>
</dbReference>
<dbReference type="GO" id="GO:0008080">
    <property type="term" value="F:N-acetyltransferase activity"/>
    <property type="evidence" value="ECO:0007669"/>
    <property type="project" value="TreeGrafter"/>
</dbReference>
<dbReference type="PANTHER" id="PTHR13355">
    <property type="entry name" value="GLUCOSAMINE 6-PHOSPHATE N-ACETYLTRANSFERASE"/>
    <property type="match status" value="1"/>
</dbReference>
<organism evidence="2 3">
    <name type="scientific">Shimazuella alba</name>
    <dbReference type="NCBI Taxonomy" id="2690964"/>
    <lineage>
        <taxon>Bacteria</taxon>
        <taxon>Bacillati</taxon>
        <taxon>Bacillota</taxon>
        <taxon>Bacilli</taxon>
        <taxon>Bacillales</taxon>
        <taxon>Thermoactinomycetaceae</taxon>
        <taxon>Shimazuella</taxon>
    </lineage>
</organism>
<evidence type="ECO:0000259" key="1">
    <source>
        <dbReference type="PROSITE" id="PS51186"/>
    </source>
</evidence>
<dbReference type="AlphaFoldDB" id="A0A6I4VPB8"/>
<gene>
    <name evidence="2" type="ORF">GSM42_06830</name>
</gene>
<dbReference type="RefSeq" id="WP_160800812.1">
    <property type="nucleotide sequence ID" value="NZ_WUUL01000004.1"/>
</dbReference>
<sequence length="144" mass="16546">MIIREMITDDIPELAQLYSQFWNEESCIETMHNQFNKLQKNNSHILISAIENNKLIGSVMGVICEELYGDCKPFLVLENMIVDKNYRNKGIGKALISKIEEIATNRDCTQVILVTESNRFDACNFYESAGYSSQTHKGFKKKLK</sequence>
<protein>
    <submittedName>
        <fullName evidence="2">GNAT family N-acetyltransferase</fullName>
    </submittedName>
</protein>